<dbReference type="AlphaFoldDB" id="Q1YHM1"/>
<organism evidence="8 9">
    <name type="scientific">Aurantimonas manganoxydans (strain ATCC BAA-1229 / DSM 21871 / SI85-9A1)</name>
    <dbReference type="NCBI Taxonomy" id="287752"/>
    <lineage>
        <taxon>Bacteria</taxon>
        <taxon>Pseudomonadati</taxon>
        <taxon>Pseudomonadota</taxon>
        <taxon>Alphaproteobacteria</taxon>
        <taxon>Hyphomicrobiales</taxon>
        <taxon>Aurantimonadaceae</taxon>
        <taxon>Aurantimonas</taxon>
    </lineage>
</organism>
<keyword evidence="9" id="KW-1185">Reference proteome</keyword>
<comment type="caution">
    <text evidence="8">The sequence shown here is derived from an EMBL/GenBank/DDBJ whole genome shotgun (WGS) entry which is preliminary data.</text>
</comment>
<keyword evidence="3 6" id="KW-0812">Transmembrane</keyword>
<sequence length="332" mass="36313">MQTSMDMFALLGVSPAVAASLVMAIAVFTTFVAIAMPMLAGNQLKSRMKAVALERDEVRARERARMAAENERGRSGLRQQDSKGVASLVVERLNLRTALADDKTVSSLRNAGYRGQRPLTLFLFARAVLPLLMFALALFYVFGLGLLDTHPTMMRIAICLGVAYVGFVAPIFFVKNRATKRRLSISRAWPDALDLLLICVESGNSIEAAFRRVAEEIGIQSIPLAEELVLVCAELSYLPDRKVAYDNLATRTGLDGVRTVCTALVQAERYGTPLGTALRTLSQENRDQRMNLAEKKAAALPPKLTVPMIVFFLPVLFAVIIGPAIIKVMAVQ</sequence>
<evidence type="ECO:0000256" key="2">
    <source>
        <dbReference type="ARBA" id="ARBA00022475"/>
    </source>
</evidence>
<evidence type="ECO:0000256" key="1">
    <source>
        <dbReference type="ARBA" id="ARBA00004651"/>
    </source>
</evidence>
<keyword evidence="5 6" id="KW-0472">Membrane</keyword>
<protein>
    <submittedName>
        <fullName evidence="8">Putative Flp pilus assembly protein TadC, type II/IV secretion system</fullName>
    </submittedName>
</protein>
<feature type="domain" description="Type II secretion system protein GspF" evidence="7">
    <location>
        <begin position="193"/>
        <end position="321"/>
    </location>
</feature>
<dbReference type="PANTHER" id="PTHR35007:SF2">
    <property type="entry name" value="PILUS ASSEMBLE PROTEIN"/>
    <property type="match status" value="1"/>
</dbReference>
<gene>
    <name evidence="8" type="ORF">SI859A1_00211</name>
</gene>
<dbReference type="Pfam" id="PF00482">
    <property type="entry name" value="T2SSF"/>
    <property type="match status" value="1"/>
</dbReference>
<keyword evidence="4 6" id="KW-1133">Transmembrane helix</keyword>
<name>Q1YHM1_AURMS</name>
<feature type="transmembrane region" description="Helical" evidence="6">
    <location>
        <begin position="154"/>
        <end position="174"/>
    </location>
</feature>
<evidence type="ECO:0000256" key="4">
    <source>
        <dbReference type="ARBA" id="ARBA00022989"/>
    </source>
</evidence>
<evidence type="ECO:0000256" key="3">
    <source>
        <dbReference type="ARBA" id="ARBA00022692"/>
    </source>
</evidence>
<reference evidence="8 9" key="1">
    <citation type="journal article" date="2008" name="Appl. Environ. Microbiol.">
        <title>Genomic insights into Mn(II) oxidation by the marine alphaproteobacterium Aurantimonas sp. strain SI85-9A1.</title>
        <authorList>
            <person name="Dick G.J."/>
            <person name="Podell S."/>
            <person name="Johnson H.A."/>
            <person name="Rivera-Espinoza Y."/>
            <person name="Bernier-Latmani R."/>
            <person name="McCarthy J.K."/>
            <person name="Torpey J.W."/>
            <person name="Clement B.G."/>
            <person name="Gaasterland T."/>
            <person name="Tebo B.M."/>
        </authorList>
    </citation>
    <scope>NUCLEOTIDE SEQUENCE [LARGE SCALE GENOMIC DNA]</scope>
    <source>
        <strain evidence="8 9">SI85-9A1</strain>
    </source>
</reference>
<dbReference type="Proteomes" id="UP000000321">
    <property type="component" value="Unassembled WGS sequence"/>
</dbReference>
<comment type="subcellular location">
    <subcellularLocation>
        <location evidence="1">Cell membrane</location>
        <topology evidence="1">Multi-pass membrane protein</topology>
    </subcellularLocation>
</comment>
<dbReference type="PANTHER" id="PTHR35007">
    <property type="entry name" value="INTEGRAL MEMBRANE PROTEIN-RELATED"/>
    <property type="match status" value="1"/>
</dbReference>
<evidence type="ECO:0000259" key="7">
    <source>
        <dbReference type="Pfam" id="PF00482"/>
    </source>
</evidence>
<dbReference type="GO" id="GO:0005886">
    <property type="term" value="C:plasma membrane"/>
    <property type="evidence" value="ECO:0007669"/>
    <property type="project" value="UniProtKB-SubCell"/>
</dbReference>
<feature type="transmembrane region" description="Helical" evidence="6">
    <location>
        <begin position="119"/>
        <end position="142"/>
    </location>
</feature>
<dbReference type="InterPro" id="IPR018076">
    <property type="entry name" value="T2SS_GspF_dom"/>
</dbReference>
<dbReference type="EMBL" id="AAPJ01000004">
    <property type="protein sequence ID" value="EAS49558.1"/>
    <property type="molecule type" value="Genomic_DNA"/>
</dbReference>
<feature type="transmembrane region" description="Helical" evidence="6">
    <location>
        <begin position="16"/>
        <end position="39"/>
    </location>
</feature>
<evidence type="ECO:0000313" key="8">
    <source>
        <dbReference type="EMBL" id="EAS49558.1"/>
    </source>
</evidence>
<accession>Q1YHM1</accession>
<evidence type="ECO:0000313" key="9">
    <source>
        <dbReference type="Proteomes" id="UP000000321"/>
    </source>
</evidence>
<keyword evidence="2" id="KW-1003">Cell membrane</keyword>
<evidence type="ECO:0000256" key="5">
    <source>
        <dbReference type="ARBA" id="ARBA00023136"/>
    </source>
</evidence>
<evidence type="ECO:0000256" key="6">
    <source>
        <dbReference type="SAM" id="Phobius"/>
    </source>
</evidence>
<feature type="transmembrane region" description="Helical" evidence="6">
    <location>
        <begin position="304"/>
        <end position="326"/>
    </location>
</feature>
<dbReference type="BioCyc" id="AURANTIMONAS:SI859A1_00211-MONOMER"/>
<proteinExistence type="predicted"/>
<dbReference type="HOGENOM" id="CLU_056917_0_0_5"/>